<name>A0ABW1SBH2_9PROT</name>
<feature type="signal peptide" evidence="1">
    <location>
        <begin position="1"/>
        <end position="24"/>
    </location>
</feature>
<dbReference type="PANTHER" id="PTHR37952:SF2">
    <property type="entry name" value="PROTEIN CREA"/>
    <property type="match status" value="1"/>
</dbReference>
<dbReference type="Pfam" id="PF05981">
    <property type="entry name" value="CreA"/>
    <property type="match status" value="1"/>
</dbReference>
<keyword evidence="3" id="KW-1185">Reference proteome</keyword>
<protein>
    <submittedName>
        <fullName evidence="2">CreA family protein</fullName>
    </submittedName>
</protein>
<gene>
    <name evidence="2" type="ORF">ACFQDM_11590</name>
</gene>
<evidence type="ECO:0000313" key="3">
    <source>
        <dbReference type="Proteomes" id="UP001596303"/>
    </source>
</evidence>
<dbReference type="Proteomes" id="UP001596303">
    <property type="component" value="Unassembled WGS sequence"/>
</dbReference>
<reference evidence="3" key="1">
    <citation type="journal article" date="2019" name="Int. J. Syst. Evol. Microbiol.">
        <title>The Global Catalogue of Microorganisms (GCM) 10K type strain sequencing project: providing services to taxonomists for standard genome sequencing and annotation.</title>
        <authorList>
            <consortium name="The Broad Institute Genomics Platform"/>
            <consortium name="The Broad Institute Genome Sequencing Center for Infectious Disease"/>
            <person name="Wu L."/>
            <person name="Ma J."/>
        </authorList>
    </citation>
    <scope>NUCLEOTIDE SEQUENCE [LARGE SCALE GENOMIC DNA]</scope>
    <source>
        <strain evidence="3">CGMCC-1.15741</strain>
    </source>
</reference>
<feature type="chain" id="PRO_5047382758" evidence="1">
    <location>
        <begin position="25"/>
        <end position="168"/>
    </location>
</feature>
<dbReference type="PANTHER" id="PTHR37952">
    <property type="match status" value="1"/>
</dbReference>
<organism evidence="2 3">
    <name type="scientific">Ponticaulis profundi</name>
    <dbReference type="NCBI Taxonomy" id="2665222"/>
    <lineage>
        <taxon>Bacteria</taxon>
        <taxon>Pseudomonadati</taxon>
        <taxon>Pseudomonadota</taxon>
        <taxon>Alphaproteobacteria</taxon>
        <taxon>Hyphomonadales</taxon>
        <taxon>Hyphomonadaceae</taxon>
        <taxon>Ponticaulis</taxon>
    </lineage>
</organism>
<accession>A0ABW1SBH2</accession>
<keyword evidence="1" id="KW-0732">Signal</keyword>
<comment type="caution">
    <text evidence="2">The sequence shown here is derived from an EMBL/GenBank/DDBJ whole genome shotgun (WGS) entry which is preliminary data.</text>
</comment>
<sequence>MPIVPSLKKALIGLSFPICLLVSACGGGSDEVGEFKNDWLGNEIKIEALHDPRVPGIVCHFTHFDRGFWDRLGKGNWFEDPSNASIDCQRSGDFIDLSRARKSKSGEKVFDQKQSLFFKHVSVRRIIDLENRAVLYVVYSNKPVDGSAKMSLSTVPLTAEEVAPFTER</sequence>
<dbReference type="InterPro" id="IPR010292">
    <property type="entry name" value="Uncharacterised_CreA"/>
</dbReference>
<dbReference type="EMBL" id="JBHSSW010000013">
    <property type="protein sequence ID" value="MFC6198728.1"/>
    <property type="molecule type" value="Genomic_DNA"/>
</dbReference>
<proteinExistence type="predicted"/>
<evidence type="ECO:0000313" key="2">
    <source>
        <dbReference type="EMBL" id="MFC6198728.1"/>
    </source>
</evidence>
<evidence type="ECO:0000256" key="1">
    <source>
        <dbReference type="SAM" id="SignalP"/>
    </source>
</evidence>